<dbReference type="GO" id="GO:0003924">
    <property type="term" value="F:GTPase activity"/>
    <property type="evidence" value="ECO:0007669"/>
    <property type="project" value="InterPro"/>
</dbReference>
<evidence type="ECO:0000313" key="9">
    <source>
        <dbReference type="Proteomes" id="UP000184020"/>
    </source>
</evidence>
<dbReference type="PANTHER" id="PTHR10465">
    <property type="entry name" value="TRANSMEMBRANE GTPASE FZO1"/>
    <property type="match status" value="1"/>
</dbReference>
<dbReference type="SUPFAM" id="SSF52540">
    <property type="entry name" value="P-loop containing nucleoside triphosphate hydrolases"/>
    <property type="match status" value="1"/>
</dbReference>
<dbReference type="EMBL" id="FQWF01000006">
    <property type="protein sequence ID" value="SHG44817.1"/>
    <property type="molecule type" value="Genomic_DNA"/>
</dbReference>
<evidence type="ECO:0000256" key="4">
    <source>
        <dbReference type="ARBA" id="ARBA00023134"/>
    </source>
</evidence>
<feature type="coiled-coil region" evidence="6">
    <location>
        <begin position="694"/>
        <end position="746"/>
    </location>
</feature>
<accession>A0A1M5JW63</accession>
<dbReference type="GO" id="GO:0005525">
    <property type="term" value="F:GTP binding"/>
    <property type="evidence" value="ECO:0007669"/>
    <property type="project" value="UniProtKB-KW"/>
</dbReference>
<gene>
    <name evidence="8" type="ORF">SAMN05444372_10636</name>
</gene>
<comment type="subcellular location">
    <subcellularLocation>
        <location evidence="1">Membrane</location>
    </subcellularLocation>
</comment>
<dbReference type="RefSeq" id="WP_073018845.1">
    <property type="nucleotide sequence ID" value="NZ_FQWF01000006.1"/>
</dbReference>
<dbReference type="Pfam" id="PF00350">
    <property type="entry name" value="Dynamin_N"/>
    <property type="match status" value="1"/>
</dbReference>
<keyword evidence="9" id="KW-1185">Reference proteome</keyword>
<dbReference type="Gene3D" id="3.40.50.300">
    <property type="entry name" value="P-loop containing nucleotide triphosphate hydrolases"/>
    <property type="match status" value="1"/>
</dbReference>
<proteinExistence type="predicted"/>
<evidence type="ECO:0000313" key="8">
    <source>
        <dbReference type="EMBL" id="SHG44817.1"/>
    </source>
</evidence>
<dbReference type="InterPro" id="IPR027417">
    <property type="entry name" value="P-loop_NTPase"/>
</dbReference>
<feature type="domain" description="Dynamin N-terminal" evidence="7">
    <location>
        <begin position="148"/>
        <end position="321"/>
    </location>
</feature>
<organism evidence="8 9">
    <name type="scientific">Flavobacterium micromati</name>
    <dbReference type="NCBI Taxonomy" id="229205"/>
    <lineage>
        <taxon>Bacteria</taxon>
        <taxon>Pseudomonadati</taxon>
        <taxon>Bacteroidota</taxon>
        <taxon>Flavobacteriia</taxon>
        <taxon>Flavobacteriales</taxon>
        <taxon>Flavobacteriaceae</taxon>
        <taxon>Flavobacterium</taxon>
    </lineage>
</organism>
<dbReference type="InterPro" id="IPR045063">
    <property type="entry name" value="Dynamin_N"/>
</dbReference>
<evidence type="ECO:0000256" key="6">
    <source>
        <dbReference type="SAM" id="Coils"/>
    </source>
</evidence>
<reference evidence="9" key="1">
    <citation type="submission" date="2016-11" db="EMBL/GenBank/DDBJ databases">
        <authorList>
            <person name="Varghese N."/>
            <person name="Submissions S."/>
        </authorList>
    </citation>
    <scope>NUCLEOTIDE SEQUENCE [LARGE SCALE GENOMIC DNA]</scope>
    <source>
        <strain evidence="9">DSM 17659</strain>
    </source>
</reference>
<evidence type="ECO:0000256" key="3">
    <source>
        <dbReference type="ARBA" id="ARBA00022801"/>
    </source>
</evidence>
<dbReference type="STRING" id="229205.SAMN05444372_10636"/>
<name>A0A1M5JW63_9FLAO</name>
<evidence type="ECO:0000256" key="2">
    <source>
        <dbReference type="ARBA" id="ARBA00022741"/>
    </source>
</evidence>
<evidence type="ECO:0000256" key="5">
    <source>
        <dbReference type="ARBA" id="ARBA00023136"/>
    </source>
</evidence>
<dbReference type="InterPro" id="IPR027094">
    <property type="entry name" value="Mitofusin_fam"/>
</dbReference>
<dbReference type="OrthoDB" id="1415619at2"/>
<protein>
    <submittedName>
        <fullName evidence="8">Dynamin family protein</fullName>
    </submittedName>
</protein>
<evidence type="ECO:0000259" key="7">
    <source>
        <dbReference type="Pfam" id="PF00350"/>
    </source>
</evidence>
<dbReference type="PANTHER" id="PTHR10465:SF0">
    <property type="entry name" value="SARCALUMENIN"/>
    <property type="match status" value="1"/>
</dbReference>
<dbReference type="GO" id="GO:0008053">
    <property type="term" value="P:mitochondrial fusion"/>
    <property type="evidence" value="ECO:0007669"/>
    <property type="project" value="TreeGrafter"/>
</dbReference>
<keyword evidence="5" id="KW-0472">Membrane</keyword>
<evidence type="ECO:0000256" key="1">
    <source>
        <dbReference type="ARBA" id="ARBA00004370"/>
    </source>
</evidence>
<keyword evidence="3" id="KW-0378">Hydrolase</keyword>
<keyword evidence="2" id="KW-0547">Nucleotide-binding</keyword>
<keyword evidence="6" id="KW-0175">Coiled coil</keyword>
<keyword evidence="4" id="KW-0342">GTP-binding</keyword>
<dbReference type="AlphaFoldDB" id="A0A1M5JW63"/>
<dbReference type="GO" id="GO:0016020">
    <property type="term" value="C:membrane"/>
    <property type="evidence" value="ECO:0007669"/>
    <property type="project" value="UniProtKB-SubCell"/>
</dbReference>
<sequence>MIGQKNYVKIKYNTYTYQVEIVNDLCNKVGSRCNDIVNANNGTFRIGDWFEKFLKIIYEDFNDNFKIHLESTAIDIEVVSEIINDFNNKGKIKFSFESKVIDCGNILETIKLIIDQIKSNKNVLVQETLKKEIFNSIFDKINENDVSIAFLATVSAGKSTLVNSFIGKDLLPAKALPCTATICEITNTNIDFFSGTIYDENYKLIKEQKDITKEFISEYNDKANSEFIKIHIKGKIQNLAVDGINLTIYDTPGPNNSLNEKHWEITNLFIKDSSKKPLIVYLIPAKNIGTKDDKSIIEVIAKEINDKGKIAKERIVFVLNQIDDLNTKENPIDQLLLRCREYLADNDIKNVNIFPLSSKAAQLALKGKSNLDYEEEGDFEGFQRKFFPNPEKEYLGVDTIKNAPISEKIKNKFYEEINKDLDSDRALLHYSGFSALKYYLESYINENHKITLIHNLIVPLKSFLEYVIYNNEIKLQDSDEQIKKQTQELKKLGLFLGENFETKKKQLIDKINELNVDQTVFTKLRTDIFLSFGAILTILTSGKIKKEDAQTKINEAHKIVFNTDISLKTSIDSDCNYYLEKAVKEINALVINSFNDLIKDANLAVSLNNFLINDIKVGMIDTKQFISKESIKTTKYEKVGEQEISTSIWYKPRTWYSTKKVDIYENVDYVVTIDYVDGQKMYDNHFSNLQAKAFNSVEDSKKKFEEEIKKIKENGTKLVHKIEMRLKEKSNEHSKLSFNNRKTEEEKLKIVDEMKILKSINDQLLKTTL</sequence>
<dbReference type="Proteomes" id="UP000184020">
    <property type="component" value="Unassembled WGS sequence"/>
</dbReference>